<organism evidence="2 3">
    <name type="scientific">Bonamia ostreae</name>
    <dbReference type="NCBI Taxonomy" id="126728"/>
    <lineage>
        <taxon>Eukaryota</taxon>
        <taxon>Sar</taxon>
        <taxon>Rhizaria</taxon>
        <taxon>Endomyxa</taxon>
        <taxon>Ascetosporea</taxon>
        <taxon>Haplosporida</taxon>
        <taxon>Bonamia</taxon>
    </lineage>
</organism>
<evidence type="ECO:0000259" key="1">
    <source>
        <dbReference type="Pfam" id="PF00462"/>
    </source>
</evidence>
<dbReference type="Proteomes" id="UP001439008">
    <property type="component" value="Unassembled WGS sequence"/>
</dbReference>
<gene>
    <name evidence="2" type="ORF">MHBO_004686</name>
</gene>
<dbReference type="Pfam" id="PF00462">
    <property type="entry name" value="Glutaredoxin"/>
    <property type="match status" value="1"/>
</dbReference>
<accession>A0ABV2AUN4</accession>
<dbReference type="Gene3D" id="3.40.30.10">
    <property type="entry name" value="Glutaredoxin"/>
    <property type="match status" value="1"/>
</dbReference>
<dbReference type="EMBL" id="JBDODL010004875">
    <property type="protein sequence ID" value="MES1923141.1"/>
    <property type="molecule type" value="Genomic_DNA"/>
</dbReference>
<dbReference type="InterPro" id="IPR002109">
    <property type="entry name" value="Glutaredoxin"/>
</dbReference>
<comment type="caution">
    <text evidence="2">The sequence shown here is derived from an EMBL/GenBank/DDBJ whole genome shotgun (WGS) entry which is preliminary data.</text>
</comment>
<name>A0ABV2AUN4_9EUKA</name>
<proteinExistence type="predicted"/>
<protein>
    <recommendedName>
        <fullName evidence="1">Glutaredoxin domain-containing protein</fullName>
    </recommendedName>
</protein>
<feature type="domain" description="Glutaredoxin" evidence="1">
    <location>
        <begin position="27"/>
        <end position="66"/>
    </location>
</feature>
<evidence type="ECO:0000313" key="2">
    <source>
        <dbReference type="EMBL" id="MES1923141.1"/>
    </source>
</evidence>
<reference evidence="2 3" key="1">
    <citation type="journal article" date="2024" name="BMC Biol.">
        <title>Comparative genomics of Ascetosporea gives new insight into the evolutionary basis for animal parasitism in Rhizaria.</title>
        <authorList>
            <person name="Hiltunen Thoren M."/>
            <person name="Onut-Brannstrom I."/>
            <person name="Alfjorden A."/>
            <person name="Peckova H."/>
            <person name="Swords F."/>
            <person name="Hooper C."/>
            <person name="Holzer A.S."/>
            <person name="Bass D."/>
            <person name="Burki F."/>
        </authorList>
    </citation>
    <scope>NUCLEOTIDE SEQUENCE [LARGE SCALE GENOMIC DNA]</scope>
    <source>
        <strain evidence="2">20-A016</strain>
    </source>
</reference>
<keyword evidence="3" id="KW-1185">Reference proteome</keyword>
<sequence>MGLREEVEEFLRSEPVILLLESNKNNKRVLDLIDSEGIVFEEFDVDQDEAIKNIFTEISKTANFPQRLAFTDFDF</sequence>
<evidence type="ECO:0000313" key="3">
    <source>
        <dbReference type="Proteomes" id="UP001439008"/>
    </source>
</evidence>